<dbReference type="PATRIC" id="fig|1354337.4.peg.1549"/>
<dbReference type="InterPro" id="IPR011050">
    <property type="entry name" value="Pectin_lyase_fold/virulence"/>
</dbReference>
<feature type="domain" description="Filamentous haemagglutinin FhaB/tRNA nuclease CdiA-like TPS" evidence="1">
    <location>
        <begin position="16"/>
        <end position="135"/>
    </location>
</feature>
<dbReference type="Gene3D" id="2.160.20.10">
    <property type="entry name" value="Single-stranded right-handed beta-helix, Pectin lyase-like"/>
    <property type="match status" value="1"/>
</dbReference>
<comment type="caution">
    <text evidence="2">The sequence shown here is derived from an EMBL/GenBank/DDBJ whole genome shotgun (WGS) entry which is preliminary data.</text>
</comment>
<reference evidence="2 3" key="1">
    <citation type="submission" date="2016-04" db="EMBL/GenBank/DDBJ databases">
        <title>ATOL: Assembling a taxonomically balanced genome-scale reconstruction of the evolutionary history of the Enterobacteriaceae.</title>
        <authorList>
            <person name="Plunkett G.III."/>
            <person name="Neeno-Eckwall E.C."/>
            <person name="Glasner J.D."/>
            <person name="Perna N.T."/>
        </authorList>
    </citation>
    <scope>NUCLEOTIDE SEQUENCE [LARGE SCALE GENOMIC DNA]</scope>
    <source>
        <strain evidence="2 3">ATCC 19692</strain>
    </source>
</reference>
<keyword evidence="3" id="KW-1185">Reference proteome</keyword>
<organism evidence="2 3">
    <name type="scientific">Proteus myxofaciens ATCC 19692</name>
    <dbReference type="NCBI Taxonomy" id="1354337"/>
    <lineage>
        <taxon>Bacteria</taxon>
        <taxon>Pseudomonadati</taxon>
        <taxon>Pseudomonadota</taxon>
        <taxon>Gammaproteobacteria</taxon>
        <taxon>Enterobacterales</taxon>
        <taxon>Morganellaceae</taxon>
        <taxon>Proteus</taxon>
    </lineage>
</organism>
<protein>
    <submittedName>
        <fullName evidence="2">Heme utilization/adhesion exoprotein</fullName>
    </submittedName>
</protein>
<dbReference type="Pfam" id="PF05860">
    <property type="entry name" value="TPS"/>
    <property type="match status" value="1"/>
</dbReference>
<dbReference type="EMBL" id="LXEN01000070">
    <property type="protein sequence ID" value="OAT30347.1"/>
    <property type="molecule type" value="Genomic_DNA"/>
</dbReference>
<dbReference type="SUPFAM" id="SSF51126">
    <property type="entry name" value="Pectin lyase-like"/>
    <property type="match status" value="1"/>
</dbReference>
<dbReference type="STRING" id="1354337.M983_1513"/>
<dbReference type="SMART" id="SM00912">
    <property type="entry name" value="Haemagg_act"/>
    <property type="match status" value="1"/>
</dbReference>
<dbReference type="NCBIfam" id="TIGR01901">
    <property type="entry name" value="adhes_NPXG"/>
    <property type="match status" value="1"/>
</dbReference>
<sequence>MATVVHADPAANIGQNKNVEVINIAAAINGSSINEVKTFNVPKEGVILNNSINEIETILSGKVPGNNNLSNSVAEDIILEVKTKKASILNGPVEVAGTNARIILSNPSGITCSSCNFLSANRVVLTTGSLEIQDSAVNGYKVEKGNITINGNAVIDETTEQLDLIARNVLVDGVMDAAGVNVKMTTGANAVDKDNESITAIKGSGAASKYSLQVLKYGEIKDESFQFVGPEKKANLINNGTIESSESGIDISHTGALVNEKGSILSSGDINAVFENGITNKTGKIQSSKAISIDIKNEKLSNINGGNISGIGNVSINSGELNNEASYIASEDKVNINTNMKEMTNASTIGDEVGIAATNGITINSGTFNNKAGQMRSEDYIDINTNIKSFSNINSRIDAAGDITLNSGEIINDQSRLRSVKSLSIDTNGNSLKNTGLTADTASDDSLGILSGSGGMSINTAGLNNDQGIIATEGPLNLANKGDYSSKWGQIKTGGYLTFNSEKFFNQYGGLASQFGANITIEKTLDNTYGVLYLEGDDVVVNAPYINNNKGVIKGDVIHLKTDKFNNTAGFTVTEVKLEVDAPEVTNNNSAEFKTEMGFYLGQPDQKGGIVSKGNMILKGNKLSSTSGRIVTENGDMKLNYQNIDNTKGLIASKKEASVISTFFTNTQGTLFGENKLTLRTGVLKNNGSGSVDSNDLKGVVASEGISDITIYTDFENSGMISGIKKLMMNIEGKYTNAVDSVASGEESLELNVKGNIINRGILNSVKTSTISGQNITNEKSGVIVGKEKLTINNSGKYTNKGKVISPDEE</sequence>
<dbReference type="InterPro" id="IPR008638">
    <property type="entry name" value="FhaB/CdiA-like_TPS"/>
</dbReference>
<dbReference type="InterPro" id="IPR010069">
    <property type="entry name" value="CdiA_FHA1_rpt"/>
</dbReference>
<proteinExistence type="predicted"/>
<evidence type="ECO:0000313" key="2">
    <source>
        <dbReference type="EMBL" id="OAT30347.1"/>
    </source>
</evidence>
<evidence type="ECO:0000259" key="1">
    <source>
        <dbReference type="SMART" id="SM00912"/>
    </source>
</evidence>
<dbReference type="AlphaFoldDB" id="A0A198FZ47"/>
<dbReference type="NCBIfam" id="TIGR01731">
    <property type="entry name" value="fil_hemag_20aa"/>
    <property type="match status" value="7"/>
</dbReference>
<accession>A0A198FZ47</accession>
<evidence type="ECO:0000313" key="3">
    <source>
        <dbReference type="Proteomes" id="UP000094023"/>
    </source>
</evidence>
<dbReference type="Proteomes" id="UP000094023">
    <property type="component" value="Unassembled WGS sequence"/>
</dbReference>
<name>A0A198FZ47_9GAMM</name>
<gene>
    <name evidence="2" type="ORF">M983_1513</name>
</gene>
<dbReference type="InterPro" id="IPR012334">
    <property type="entry name" value="Pectin_lyas_fold"/>
</dbReference>